<reference evidence="2" key="1">
    <citation type="submission" date="2021-02" db="EMBL/GenBank/DDBJ databases">
        <authorList>
            <person name="Nowell W R."/>
        </authorList>
    </citation>
    <scope>NUCLEOTIDE SEQUENCE</scope>
</reference>
<dbReference type="AlphaFoldDB" id="A0A821CHZ9"/>
<evidence type="ECO:0008006" key="4">
    <source>
        <dbReference type="Google" id="ProtNLM"/>
    </source>
</evidence>
<evidence type="ECO:0000313" key="1">
    <source>
        <dbReference type="EMBL" id="CAF3468998.1"/>
    </source>
</evidence>
<sequence length="67" mass="7450">EQLKVAAEEAGLLINTKKTKTLVFGDRNIEKHVQIAGNIIENVEQFEYLGSVYSHGTTTVAMKSKEE</sequence>
<dbReference type="Proteomes" id="UP000663825">
    <property type="component" value="Unassembled WGS sequence"/>
</dbReference>
<dbReference type="EMBL" id="CAJNXB010006161">
    <property type="protein sequence ID" value="CAF3468998.1"/>
    <property type="molecule type" value="Genomic_DNA"/>
</dbReference>
<comment type="caution">
    <text evidence="2">The sequence shown here is derived from an EMBL/GenBank/DDBJ whole genome shotgun (WGS) entry which is preliminary data.</text>
</comment>
<dbReference type="EMBL" id="CAJOBP010023926">
    <property type="protein sequence ID" value="CAF4605792.1"/>
    <property type="molecule type" value="Genomic_DNA"/>
</dbReference>
<name>A0A821CHZ9_9BILA</name>
<dbReference type="Proteomes" id="UP000663873">
    <property type="component" value="Unassembled WGS sequence"/>
</dbReference>
<evidence type="ECO:0000313" key="2">
    <source>
        <dbReference type="EMBL" id="CAF4605792.1"/>
    </source>
</evidence>
<protein>
    <recommendedName>
        <fullName evidence="4">Reverse transcriptase</fullName>
    </recommendedName>
</protein>
<accession>A0A821CHZ9</accession>
<feature type="non-terminal residue" evidence="2">
    <location>
        <position position="1"/>
    </location>
</feature>
<proteinExistence type="predicted"/>
<organism evidence="2 3">
    <name type="scientific">Rotaria socialis</name>
    <dbReference type="NCBI Taxonomy" id="392032"/>
    <lineage>
        <taxon>Eukaryota</taxon>
        <taxon>Metazoa</taxon>
        <taxon>Spiralia</taxon>
        <taxon>Gnathifera</taxon>
        <taxon>Rotifera</taxon>
        <taxon>Eurotatoria</taxon>
        <taxon>Bdelloidea</taxon>
        <taxon>Philodinida</taxon>
        <taxon>Philodinidae</taxon>
        <taxon>Rotaria</taxon>
    </lineage>
</organism>
<evidence type="ECO:0000313" key="3">
    <source>
        <dbReference type="Proteomes" id="UP000663873"/>
    </source>
</evidence>
<keyword evidence="3" id="KW-1185">Reference proteome</keyword>
<dbReference type="OrthoDB" id="8063258at2759"/>
<gene>
    <name evidence="1" type="ORF">TIS948_LOCUS33192</name>
    <name evidence="2" type="ORF">UJA718_LOCUS31384</name>
</gene>